<evidence type="ECO:0000256" key="2">
    <source>
        <dbReference type="ARBA" id="ARBA00004496"/>
    </source>
</evidence>
<dbReference type="InterPro" id="IPR042097">
    <property type="entry name" value="Aminopeptidase_N-like_N_sf"/>
</dbReference>
<protein>
    <recommendedName>
        <fullName evidence="5">Aminopeptidase N</fullName>
        <ecNumber evidence="4">3.4.11.2</ecNumber>
    </recommendedName>
</protein>
<dbReference type="InterPro" id="IPR034015">
    <property type="entry name" value="M1_LTA4H"/>
</dbReference>
<dbReference type="PANTHER" id="PTHR45726:SF3">
    <property type="entry name" value="LEUKOTRIENE A-4 HYDROLASE"/>
    <property type="match status" value="1"/>
</dbReference>
<dbReference type="GO" id="GO:0016285">
    <property type="term" value="F:alanyl aminopeptidase activity"/>
    <property type="evidence" value="ECO:0007669"/>
    <property type="project" value="UniProtKB-EC"/>
</dbReference>
<feature type="compositionally biased region" description="Basic and acidic residues" evidence="15">
    <location>
        <begin position="36"/>
        <end position="45"/>
    </location>
</feature>
<accession>A0AAU0MVV2</accession>
<sequence>MLPQLFNPSLGRLIGTGLLACSLATLTACSKSDDSAHQKQIEERPAASQNGDQIPDSVTDYKPENLQKDAPLASGAEPKSGVDYHSFANTDDYRVKHLDLDLTADFDSKVLKGEAILDIQRLTQKNPALILDTRDIDIKAVRAGVGSNLQDVKFSLGKTDPHLGTPLKIELPKGANRVAIQYQTSPGASGVQWLEPQQTAGKKHPFLFTQAQAIHARSFIPLQDSPQVRMTYKATIHTPKDLRAVMSANNDPDSEMDGVFEFDMPQAIPSYLIAIGIGNLDFKPMGERTGVYAEPELLEAAAKEFEDTESMLEATEENFGPYRWDRYDLLILPPSFPFGGMENPRLSFITPTVIAGDKSLVALIAHELAHSWSGNLVTNASWRDLWLNEGFTTYLTNRIMQLVYGDDRYQMEMALGYDDLKADLDDREDKDEIMAIDMRGRDPDEVFSNIPYEKGSLFLYELEQKVGRENFDKFLLGYFNNFAFQSITTEDFLKYLNDTLLKQYPDKLSAERINQWVFEPGIPEGAPHPQSDAFTKIDPLRQQWLNGEIKASDIDTKGWTFHQWKYFLDGMPEKLSEEQLKELDSTFNLTESKNNEVAFSWLMIAVRNDYAPANARLEEFLIGIGRNKFVRPLYRAMMETGKEDEAKRIFEKAKPGYHPLTVKVNSKIIYGDDGE</sequence>
<keyword evidence="9" id="KW-0378">Hydrolase</keyword>
<feature type="binding site" evidence="14">
    <location>
        <position position="389"/>
    </location>
    <ligand>
        <name>Zn(2+)</name>
        <dbReference type="ChEBI" id="CHEBI:29105"/>
        <note>catalytic</note>
    </ligand>
</feature>
<keyword evidence="11" id="KW-0482">Metalloprotease</keyword>
<dbReference type="SMART" id="SM01263">
    <property type="entry name" value="Leuk-A4-hydro_C"/>
    <property type="match status" value="1"/>
</dbReference>
<evidence type="ECO:0000313" key="17">
    <source>
        <dbReference type="EMBL" id="WOX04262.1"/>
    </source>
</evidence>
<dbReference type="GO" id="GO:0008237">
    <property type="term" value="F:metallopeptidase activity"/>
    <property type="evidence" value="ECO:0007669"/>
    <property type="project" value="UniProtKB-KW"/>
</dbReference>
<reference evidence="17 18" key="1">
    <citation type="submission" date="2023-10" db="EMBL/GenBank/DDBJ databases">
        <title>Description of Microbulbifer bruguierae sp. nov., isolated from the sediments of mangrove plant Bruguiera sexangula and comparative genomic analyses of the genus Microbulbifer.</title>
        <authorList>
            <person name="Long M."/>
        </authorList>
    </citation>
    <scope>NUCLEOTIDE SEQUENCE [LARGE SCALE GENOMIC DNA]</scope>
    <source>
        <strain evidence="17 18">SPO729</strain>
    </source>
</reference>
<dbReference type="InterPro" id="IPR014782">
    <property type="entry name" value="Peptidase_M1_dom"/>
</dbReference>
<feature type="binding site" evidence="13">
    <location>
        <begin position="626"/>
        <end position="628"/>
    </location>
    <ligand>
        <name>a peptide</name>
        <dbReference type="ChEBI" id="CHEBI:60466"/>
    </ligand>
</feature>
<dbReference type="Gene3D" id="3.30.2010.30">
    <property type="match status" value="1"/>
</dbReference>
<evidence type="ECO:0000256" key="6">
    <source>
        <dbReference type="ARBA" id="ARBA00022490"/>
    </source>
</evidence>
<dbReference type="FunFam" id="3.30.2010.30:FF:000001">
    <property type="entry name" value="Leukotriene A(4) hydrolase"/>
    <property type="match status" value="1"/>
</dbReference>
<dbReference type="InterPro" id="IPR001930">
    <property type="entry name" value="Peptidase_M1"/>
</dbReference>
<feature type="binding site" evidence="14">
    <location>
        <position position="366"/>
    </location>
    <ligand>
        <name>Zn(2+)</name>
        <dbReference type="ChEBI" id="CHEBI:29105"/>
        <note>catalytic</note>
    </ligand>
</feature>
<evidence type="ECO:0000256" key="10">
    <source>
        <dbReference type="ARBA" id="ARBA00022833"/>
    </source>
</evidence>
<feature type="active site" description="Proton acceptor" evidence="12">
    <location>
        <position position="367"/>
    </location>
</feature>
<comment type="cofactor">
    <cofactor evidence="14">
        <name>Zn(2+)</name>
        <dbReference type="ChEBI" id="CHEBI:29105"/>
    </cofactor>
    <text evidence="14">Binds 1 zinc ion per subunit.</text>
</comment>
<evidence type="ECO:0000256" key="1">
    <source>
        <dbReference type="ARBA" id="ARBA00000098"/>
    </source>
</evidence>
<dbReference type="Pfam" id="PF09127">
    <property type="entry name" value="Leuk-A4-hydro_C"/>
    <property type="match status" value="1"/>
</dbReference>
<evidence type="ECO:0000256" key="5">
    <source>
        <dbReference type="ARBA" id="ARBA00015611"/>
    </source>
</evidence>
<dbReference type="InterPro" id="IPR038502">
    <property type="entry name" value="M1_LTA-4_hydro/amino_C_sf"/>
</dbReference>
<keyword evidence="6" id="KW-0963">Cytoplasm</keyword>
<dbReference type="SUPFAM" id="SSF55486">
    <property type="entry name" value="Metalloproteases ('zincins'), catalytic domain"/>
    <property type="match status" value="1"/>
</dbReference>
<dbReference type="EMBL" id="CP137555">
    <property type="protein sequence ID" value="WOX04262.1"/>
    <property type="molecule type" value="Genomic_DNA"/>
</dbReference>
<evidence type="ECO:0000256" key="9">
    <source>
        <dbReference type="ARBA" id="ARBA00022801"/>
    </source>
</evidence>
<dbReference type="InterPro" id="IPR015211">
    <property type="entry name" value="Peptidase_M1_C"/>
</dbReference>
<dbReference type="KEGG" id="mpaf:R5R33_10960"/>
<dbReference type="Pfam" id="PF17900">
    <property type="entry name" value="Peptidase_M1_N"/>
    <property type="match status" value="1"/>
</dbReference>
<feature type="binding site" evidence="13">
    <location>
        <begin position="337"/>
        <end position="342"/>
    </location>
    <ligand>
        <name>a peptide</name>
        <dbReference type="ChEBI" id="CHEBI:60466"/>
    </ligand>
</feature>
<feature type="region of interest" description="Disordered" evidence="15">
    <location>
        <begin position="36"/>
        <end position="63"/>
    </location>
</feature>
<evidence type="ECO:0000256" key="14">
    <source>
        <dbReference type="PIRSR" id="PIRSR634015-3"/>
    </source>
</evidence>
<dbReference type="Proteomes" id="UP001302477">
    <property type="component" value="Chromosome"/>
</dbReference>
<evidence type="ECO:0000256" key="12">
    <source>
        <dbReference type="PIRSR" id="PIRSR634015-1"/>
    </source>
</evidence>
<evidence type="ECO:0000256" key="13">
    <source>
        <dbReference type="PIRSR" id="PIRSR634015-2"/>
    </source>
</evidence>
<evidence type="ECO:0000256" key="4">
    <source>
        <dbReference type="ARBA" id="ARBA00012564"/>
    </source>
</evidence>
<comment type="subcellular location">
    <subcellularLocation>
        <location evidence="2">Cytoplasm</location>
    </subcellularLocation>
</comment>
<comment type="similarity">
    <text evidence="3">Belongs to the peptidase M1 family.</text>
</comment>
<dbReference type="EC" id="3.4.11.2" evidence="4"/>
<name>A0AAU0MVV2_9GAMM</name>
<dbReference type="PANTHER" id="PTHR45726">
    <property type="entry name" value="LEUKOTRIENE A-4 HYDROLASE"/>
    <property type="match status" value="1"/>
</dbReference>
<organism evidence="17 18">
    <name type="scientific">Microbulbifer pacificus</name>
    <dbReference type="NCBI Taxonomy" id="407164"/>
    <lineage>
        <taxon>Bacteria</taxon>
        <taxon>Pseudomonadati</taxon>
        <taxon>Pseudomonadota</taxon>
        <taxon>Gammaproteobacteria</taxon>
        <taxon>Cellvibrionales</taxon>
        <taxon>Microbulbiferaceae</taxon>
        <taxon>Microbulbifer</taxon>
    </lineage>
</organism>
<keyword evidence="10 14" id="KW-0862">Zinc</keyword>
<evidence type="ECO:0000259" key="16">
    <source>
        <dbReference type="SMART" id="SM01263"/>
    </source>
</evidence>
<proteinExistence type="inferred from homology"/>
<dbReference type="Gene3D" id="2.60.40.1730">
    <property type="entry name" value="tricorn interacting facor f3 domain"/>
    <property type="match status" value="1"/>
</dbReference>
<dbReference type="SUPFAM" id="SSF63737">
    <property type="entry name" value="Leukotriene A4 hydrolase N-terminal domain"/>
    <property type="match status" value="1"/>
</dbReference>
<dbReference type="AlphaFoldDB" id="A0AAU0MVV2"/>
<dbReference type="InterPro" id="IPR049980">
    <property type="entry name" value="LTA4H_cat"/>
</dbReference>
<dbReference type="GO" id="GO:0006508">
    <property type="term" value="P:proteolysis"/>
    <property type="evidence" value="ECO:0007669"/>
    <property type="project" value="UniProtKB-KW"/>
</dbReference>
<dbReference type="InterPro" id="IPR016024">
    <property type="entry name" value="ARM-type_fold"/>
</dbReference>
<feature type="active site" description="Proton donor" evidence="12">
    <location>
        <position position="452"/>
    </location>
</feature>
<dbReference type="SUPFAM" id="SSF48371">
    <property type="entry name" value="ARM repeat"/>
    <property type="match status" value="1"/>
</dbReference>
<dbReference type="GO" id="GO:0008270">
    <property type="term" value="F:zinc ion binding"/>
    <property type="evidence" value="ECO:0007669"/>
    <property type="project" value="InterPro"/>
</dbReference>
<evidence type="ECO:0000256" key="7">
    <source>
        <dbReference type="ARBA" id="ARBA00022670"/>
    </source>
</evidence>
<dbReference type="InterPro" id="IPR027268">
    <property type="entry name" value="Peptidase_M4/M1_CTD_sf"/>
</dbReference>
<dbReference type="GO" id="GO:0005737">
    <property type="term" value="C:cytoplasm"/>
    <property type="evidence" value="ECO:0007669"/>
    <property type="project" value="UniProtKB-SubCell"/>
</dbReference>
<dbReference type="CDD" id="cd09599">
    <property type="entry name" value="M1_LTA4H"/>
    <property type="match status" value="1"/>
</dbReference>
<evidence type="ECO:0000313" key="18">
    <source>
        <dbReference type="Proteomes" id="UP001302477"/>
    </source>
</evidence>
<dbReference type="InterPro" id="IPR045357">
    <property type="entry name" value="Aminopeptidase_N-like_N"/>
</dbReference>
<keyword evidence="18" id="KW-1185">Reference proteome</keyword>
<dbReference type="Gene3D" id="1.10.390.10">
    <property type="entry name" value="Neutral Protease Domain 2"/>
    <property type="match status" value="1"/>
</dbReference>
<evidence type="ECO:0000256" key="8">
    <source>
        <dbReference type="ARBA" id="ARBA00022723"/>
    </source>
</evidence>
<evidence type="ECO:0000256" key="11">
    <source>
        <dbReference type="ARBA" id="ARBA00023049"/>
    </source>
</evidence>
<dbReference type="Gene3D" id="1.25.40.320">
    <property type="entry name" value="Peptidase M1, leukotriene A4 hydrolase/aminopeptidase C-terminal domain"/>
    <property type="match status" value="1"/>
</dbReference>
<feature type="domain" description="Peptidase M1 leukotriene A4 hydrolase/aminopeptidase C-terminal" evidence="16">
    <location>
        <begin position="531"/>
        <end position="669"/>
    </location>
</feature>
<feature type="binding site" evidence="13">
    <location>
        <begin position="210"/>
        <end position="212"/>
    </location>
    <ligand>
        <name>a peptide</name>
        <dbReference type="ChEBI" id="CHEBI:60466"/>
    </ligand>
</feature>
<keyword evidence="8 14" id="KW-0479">Metal-binding</keyword>
<comment type="catalytic activity">
    <reaction evidence="1">
        <text>Release of an N-terminal amino acid, Xaa-|-Yaa- from a peptide, amide or arylamide. Xaa is preferably Ala, but may be most amino acids including Pro (slow action). When a terminal hydrophobic residue is followed by a prolyl residue, the two may be released as an intact Xaa-Pro dipeptide.</text>
        <dbReference type="EC" id="3.4.11.2"/>
    </reaction>
</comment>
<evidence type="ECO:0000256" key="15">
    <source>
        <dbReference type="SAM" id="MobiDB-lite"/>
    </source>
</evidence>
<dbReference type="PRINTS" id="PR00756">
    <property type="entry name" value="ALADIPTASE"/>
</dbReference>
<gene>
    <name evidence="17" type="ORF">R5R33_10960</name>
</gene>
<dbReference type="RefSeq" id="WP_318952740.1">
    <property type="nucleotide sequence ID" value="NZ_CP137555.1"/>
</dbReference>
<feature type="binding site" evidence="14">
    <location>
        <position position="370"/>
    </location>
    <ligand>
        <name>Zn(2+)</name>
        <dbReference type="ChEBI" id="CHEBI:29105"/>
        <note>catalytic</note>
    </ligand>
</feature>
<keyword evidence="7" id="KW-0645">Protease</keyword>
<dbReference type="Pfam" id="PF01433">
    <property type="entry name" value="Peptidase_M1"/>
    <property type="match status" value="1"/>
</dbReference>
<evidence type="ECO:0000256" key="3">
    <source>
        <dbReference type="ARBA" id="ARBA00010136"/>
    </source>
</evidence>